<dbReference type="InterPro" id="IPR033469">
    <property type="entry name" value="CYTH-like_dom_sf"/>
</dbReference>
<evidence type="ECO:0000313" key="1">
    <source>
        <dbReference type="EMBL" id="OGZ17271.1"/>
    </source>
</evidence>
<dbReference type="Proteomes" id="UP000178106">
    <property type="component" value="Unassembled WGS sequence"/>
</dbReference>
<accession>A0A1G2DW76</accession>
<protein>
    <recommendedName>
        <fullName evidence="3">CYTH domain-containing protein</fullName>
    </recommendedName>
</protein>
<evidence type="ECO:0000313" key="2">
    <source>
        <dbReference type="Proteomes" id="UP000178106"/>
    </source>
</evidence>
<evidence type="ECO:0008006" key="3">
    <source>
        <dbReference type="Google" id="ProtNLM"/>
    </source>
</evidence>
<sequence length="79" mass="9631">MLHDVITTPMRNLEIKVRVGHLDEIKDRLQFAQYKDRLEQVDTYYLLGEKRLKIRQEKIMSELIFYVRSLQDGTRESRY</sequence>
<reference evidence="1 2" key="1">
    <citation type="journal article" date="2016" name="Nat. Commun.">
        <title>Thousands of microbial genomes shed light on interconnected biogeochemical processes in an aquifer system.</title>
        <authorList>
            <person name="Anantharaman K."/>
            <person name="Brown C.T."/>
            <person name="Hug L.A."/>
            <person name="Sharon I."/>
            <person name="Castelle C.J."/>
            <person name="Probst A.J."/>
            <person name="Thomas B.C."/>
            <person name="Singh A."/>
            <person name="Wilkins M.J."/>
            <person name="Karaoz U."/>
            <person name="Brodie E.L."/>
            <person name="Williams K.H."/>
            <person name="Hubbard S.S."/>
            <person name="Banfield J.F."/>
        </authorList>
    </citation>
    <scope>NUCLEOTIDE SEQUENCE [LARGE SCALE GENOMIC DNA]</scope>
</reference>
<dbReference type="AlphaFoldDB" id="A0A1G2DW76"/>
<dbReference type="EMBL" id="MHLU01000143">
    <property type="protein sequence ID" value="OGZ17271.1"/>
    <property type="molecule type" value="Genomic_DNA"/>
</dbReference>
<comment type="caution">
    <text evidence="1">The sequence shown here is derived from an EMBL/GenBank/DDBJ whole genome shotgun (WGS) entry which is preliminary data.</text>
</comment>
<gene>
    <name evidence="1" type="ORF">A2494_00350</name>
</gene>
<dbReference type="SUPFAM" id="SSF55154">
    <property type="entry name" value="CYTH-like phosphatases"/>
    <property type="match status" value="1"/>
</dbReference>
<name>A0A1G2DW76_9BACT</name>
<organism evidence="1 2">
    <name type="scientific">Candidatus Lloydbacteria bacterium RIFOXYC12_FULL_46_25</name>
    <dbReference type="NCBI Taxonomy" id="1798670"/>
    <lineage>
        <taxon>Bacteria</taxon>
        <taxon>Candidatus Lloydiibacteriota</taxon>
    </lineage>
</organism>
<proteinExistence type="predicted"/>
<dbReference type="Gene3D" id="2.40.320.10">
    <property type="entry name" value="Hypothetical Protein Pfu-838710-001"/>
    <property type="match status" value="1"/>
</dbReference>